<dbReference type="PANTHER" id="PTHR43044:SF2">
    <property type="entry name" value="POLYSULPHIDE REDUCTASE NRFD"/>
    <property type="match status" value="1"/>
</dbReference>
<comment type="caution">
    <text evidence="8">The sequence shown here is derived from an EMBL/GenBank/DDBJ whole genome shotgun (WGS) entry which is preliminary data.</text>
</comment>
<feature type="transmembrane region" description="Helical" evidence="7">
    <location>
        <begin position="307"/>
        <end position="328"/>
    </location>
</feature>
<protein>
    <submittedName>
        <fullName evidence="8">Polysulfide reductase NrfD</fullName>
    </submittedName>
</protein>
<feature type="transmembrane region" description="Helical" evidence="7">
    <location>
        <begin position="118"/>
        <end position="137"/>
    </location>
</feature>
<keyword evidence="6 7" id="KW-0472">Membrane</keyword>
<evidence type="ECO:0000256" key="7">
    <source>
        <dbReference type="SAM" id="Phobius"/>
    </source>
</evidence>
<reference evidence="8" key="1">
    <citation type="submission" date="2020-07" db="EMBL/GenBank/DDBJ databases">
        <title>Huge and variable diversity of episymbiotic CPR bacteria and DPANN archaea in groundwater ecosystems.</title>
        <authorList>
            <person name="He C.Y."/>
            <person name="Keren R."/>
            <person name="Whittaker M."/>
            <person name="Farag I.F."/>
            <person name="Doudna J."/>
            <person name="Cate J.H.D."/>
            <person name="Banfield J.F."/>
        </authorList>
    </citation>
    <scope>NUCLEOTIDE SEQUENCE</scope>
    <source>
        <strain evidence="8">NC_groundwater_17_Pr7_B-0.1um_64_12</strain>
    </source>
</reference>
<keyword evidence="5 7" id="KW-1133">Transmembrane helix</keyword>
<dbReference type="AlphaFoldDB" id="A0A931LT13"/>
<evidence type="ECO:0000256" key="1">
    <source>
        <dbReference type="ARBA" id="ARBA00004651"/>
    </source>
</evidence>
<sequence length="470" mass="53931">MMADKEGLGGHDPLIGGQQTFQSLDNTIASVVQDQKRHSNKPWMATTFIAFIFVNILMVSVGWLVYQGIGIWGNNVPAGWAFDIINFVWWIGIGHAGTLISAILLLLRQQWRNSINRFSEAMTIFAVMCAAMFPLFHTGRPWVAFYWLLPYPNIMGVWPQFRSPLIWDVFAVSTYFTVSLVFWLVGLVPDFGTLRDRAEKVAMKRFWAILAMGWRGSQKHWHRYEQAYLILAGISTPLVLSVHSIVSLDFAVSIVPGWNTAVFPPYFVAGAVFAGFAMVLLLAIPIRAIYGLKDLITMRHIDWCAKIMLTTGLIVFFGYMLEVYYGWYSGEIPETRVMLWRFFGPYKYLYWLLILCNGVIPQLMWSPKARRHIPTVWFVCLVVSLGMWLERFVIIPMSLTINYLPASDRMYYPTLWDFGMFTGTIGFFVFMMFLFVRFLPTINMFEMKDLLHTLSHGKARKVAVGAKGGR</sequence>
<feature type="transmembrane region" description="Helical" evidence="7">
    <location>
        <begin position="266"/>
        <end position="286"/>
    </location>
</feature>
<evidence type="ECO:0000256" key="5">
    <source>
        <dbReference type="ARBA" id="ARBA00022989"/>
    </source>
</evidence>
<comment type="subcellular location">
    <subcellularLocation>
        <location evidence="1">Cell membrane</location>
        <topology evidence="1">Multi-pass membrane protein</topology>
    </subcellularLocation>
</comment>
<dbReference type="EMBL" id="JACOSL010000039">
    <property type="protein sequence ID" value="MBI1756784.1"/>
    <property type="molecule type" value="Genomic_DNA"/>
</dbReference>
<feature type="transmembrane region" description="Helical" evidence="7">
    <location>
        <begin position="418"/>
        <end position="439"/>
    </location>
</feature>
<dbReference type="PANTHER" id="PTHR43044">
    <property type="match status" value="1"/>
</dbReference>
<dbReference type="GO" id="GO:0005886">
    <property type="term" value="C:plasma membrane"/>
    <property type="evidence" value="ECO:0007669"/>
    <property type="project" value="UniProtKB-SubCell"/>
</dbReference>
<keyword evidence="3" id="KW-1003">Cell membrane</keyword>
<name>A0A931LT13_FIMGI</name>
<evidence type="ECO:0000256" key="4">
    <source>
        <dbReference type="ARBA" id="ARBA00022692"/>
    </source>
</evidence>
<dbReference type="Proteomes" id="UP000727962">
    <property type="component" value="Unassembled WGS sequence"/>
</dbReference>
<evidence type="ECO:0000313" key="8">
    <source>
        <dbReference type="EMBL" id="MBI1756784.1"/>
    </source>
</evidence>
<evidence type="ECO:0000256" key="3">
    <source>
        <dbReference type="ARBA" id="ARBA00022475"/>
    </source>
</evidence>
<proteinExistence type="inferred from homology"/>
<gene>
    <name evidence="8" type="primary">nrfD</name>
    <name evidence="8" type="ORF">HYR64_06725</name>
</gene>
<feature type="transmembrane region" description="Helical" evidence="7">
    <location>
        <begin position="43"/>
        <end position="66"/>
    </location>
</feature>
<evidence type="ECO:0000313" key="9">
    <source>
        <dbReference type="Proteomes" id="UP000727962"/>
    </source>
</evidence>
<accession>A0A931LT13</accession>
<keyword evidence="4 7" id="KW-0812">Transmembrane</keyword>
<evidence type="ECO:0000256" key="6">
    <source>
        <dbReference type="ARBA" id="ARBA00023136"/>
    </source>
</evidence>
<evidence type="ECO:0000256" key="2">
    <source>
        <dbReference type="ARBA" id="ARBA00008929"/>
    </source>
</evidence>
<feature type="transmembrane region" description="Helical" evidence="7">
    <location>
        <begin position="227"/>
        <end position="246"/>
    </location>
</feature>
<feature type="transmembrane region" description="Helical" evidence="7">
    <location>
        <begin position="165"/>
        <end position="188"/>
    </location>
</feature>
<comment type="similarity">
    <text evidence="2">Belongs to the NrfD family.</text>
</comment>
<feature type="transmembrane region" description="Helical" evidence="7">
    <location>
        <begin position="86"/>
        <end position="106"/>
    </location>
</feature>
<dbReference type="Pfam" id="PF03916">
    <property type="entry name" value="NrfD"/>
    <property type="match status" value="1"/>
</dbReference>
<organism evidence="8 9">
    <name type="scientific">Fimbriimonas ginsengisoli</name>
    <dbReference type="NCBI Taxonomy" id="1005039"/>
    <lineage>
        <taxon>Bacteria</taxon>
        <taxon>Bacillati</taxon>
        <taxon>Armatimonadota</taxon>
        <taxon>Fimbriimonadia</taxon>
        <taxon>Fimbriimonadales</taxon>
        <taxon>Fimbriimonadaceae</taxon>
        <taxon>Fimbriimonas</taxon>
    </lineage>
</organism>
<feature type="transmembrane region" description="Helical" evidence="7">
    <location>
        <begin position="377"/>
        <end position="398"/>
    </location>
</feature>
<dbReference type="InterPro" id="IPR005614">
    <property type="entry name" value="NrfD-like"/>
</dbReference>
<feature type="transmembrane region" description="Helical" evidence="7">
    <location>
        <begin position="348"/>
        <end position="365"/>
    </location>
</feature>